<dbReference type="NCBIfam" id="TIGR03083">
    <property type="entry name" value="maleylpyruvate isomerase family mycothiol-dependent enzyme"/>
    <property type="match status" value="1"/>
</dbReference>
<dbReference type="Proteomes" id="UP001501771">
    <property type="component" value="Unassembled WGS sequence"/>
</dbReference>
<dbReference type="InterPro" id="IPR017517">
    <property type="entry name" value="Maleyloyr_isom"/>
</dbReference>
<dbReference type="RefSeq" id="WP_344148281.1">
    <property type="nucleotide sequence ID" value="NZ_BAAAQR010000002.1"/>
</dbReference>
<dbReference type="EMBL" id="BAAAQR010000002">
    <property type="protein sequence ID" value="GAA2139913.1"/>
    <property type="molecule type" value="Genomic_DNA"/>
</dbReference>
<organism evidence="2 3">
    <name type="scientific">Nocardioides koreensis</name>
    <dbReference type="NCBI Taxonomy" id="433651"/>
    <lineage>
        <taxon>Bacteria</taxon>
        <taxon>Bacillati</taxon>
        <taxon>Actinomycetota</taxon>
        <taxon>Actinomycetes</taxon>
        <taxon>Propionibacteriales</taxon>
        <taxon>Nocardioidaceae</taxon>
        <taxon>Nocardioides</taxon>
    </lineage>
</organism>
<evidence type="ECO:0000259" key="1">
    <source>
        <dbReference type="Pfam" id="PF11716"/>
    </source>
</evidence>
<dbReference type="InterPro" id="IPR017520">
    <property type="entry name" value="CHP03086"/>
</dbReference>
<gene>
    <name evidence="2" type="ORF">GCM10009844_09130</name>
</gene>
<protein>
    <submittedName>
        <fullName evidence="2">TIGR03086 family metal-binding protein</fullName>
    </submittedName>
</protein>
<comment type="caution">
    <text evidence="2">The sequence shown here is derived from an EMBL/GenBank/DDBJ whole genome shotgun (WGS) entry which is preliminary data.</text>
</comment>
<dbReference type="SUPFAM" id="SSF109854">
    <property type="entry name" value="DinB/YfiT-like putative metalloenzymes"/>
    <property type="match status" value="1"/>
</dbReference>
<feature type="domain" description="Mycothiol-dependent maleylpyruvate isomerase metal-binding" evidence="1">
    <location>
        <begin position="6"/>
        <end position="129"/>
    </location>
</feature>
<dbReference type="Pfam" id="PF11716">
    <property type="entry name" value="MDMPI_N"/>
    <property type="match status" value="1"/>
</dbReference>
<dbReference type="InterPro" id="IPR034660">
    <property type="entry name" value="DinB/YfiT-like"/>
</dbReference>
<sequence>MHDLGPAAHEMTRLVTGVRDDQLSDPTPCPAYTLGDLLQHVRVLAEAFTVAARKEQPAAGSEPPPPGDASLLPADWRGEIGGWLDQLVDAWADPAAWSGTTWIAGFEAPAQAVGITATNELVTHGWDVARASGQQLTLDDAALAPSKEFVAMMSGPGSDQMRGDAFGPALPVPAGASLLDEVIAGNGRDPDWSAG</sequence>
<evidence type="ECO:0000313" key="3">
    <source>
        <dbReference type="Proteomes" id="UP001501771"/>
    </source>
</evidence>
<reference evidence="3" key="1">
    <citation type="journal article" date="2019" name="Int. J. Syst. Evol. Microbiol.">
        <title>The Global Catalogue of Microorganisms (GCM) 10K type strain sequencing project: providing services to taxonomists for standard genome sequencing and annotation.</title>
        <authorList>
            <consortium name="The Broad Institute Genomics Platform"/>
            <consortium name="The Broad Institute Genome Sequencing Center for Infectious Disease"/>
            <person name="Wu L."/>
            <person name="Ma J."/>
        </authorList>
    </citation>
    <scope>NUCLEOTIDE SEQUENCE [LARGE SCALE GENOMIC DNA]</scope>
    <source>
        <strain evidence="3">JCM 16022</strain>
    </source>
</reference>
<proteinExistence type="predicted"/>
<evidence type="ECO:0000313" key="2">
    <source>
        <dbReference type="EMBL" id="GAA2139913.1"/>
    </source>
</evidence>
<keyword evidence="3" id="KW-1185">Reference proteome</keyword>
<dbReference type="NCBIfam" id="TIGR03086">
    <property type="entry name" value="TIGR03086 family metal-binding protein"/>
    <property type="match status" value="1"/>
</dbReference>
<accession>A0ABP5L073</accession>
<dbReference type="InterPro" id="IPR024344">
    <property type="entry name" value="MDMPI_metal-binding"/>
</dbReference>
<name>A0ABP5L073_9ACTN</name>
<dbReference type="Gene3D" id="1.20.120.450">
    <property type="entry name" value="dinb family like domain"/>
    <property type="match status" value="1"/>
</dbReference>